<evidence type="ECO:0000313" key="7">
    <source>
        <dbReference type="EMBL" id="AFM14258.1"/>
    </source>
</evidence>
<dbReference type="OrthoDB" id="121848at2"/>
<dbReference type="InterPro" id="IPR038297">
    <property type="entry name" value="CcmH/CycL/NrfF/Ccl2_sf"/>
</dbReference>
<reference evidence="7 8" key="1">
    <citation type="submission" date="2012-06" db="EMBL/GenBank/DDBJ databases">
        <title>The complete chromosome of genome of Turneriella parva DSM 21527.</title>
        <authorList>
            <consortium name="US DOE Joint Genome Institute (JGI-PGF)"/>
            <person name="Lucas S."/>
            <person name="Han J."/>
            <person name="Lapidus A."/>
            <person name="Bruce D."/>
            <person name="Goodwin L."/>
            <person name="Pitluck S."/>
            <person name="Peters L."/>
            <person name="Kyrpides N."/>
            <person name="Mavromatis K."/>
            <person name="Ivanova N."/>
            <person name="Mikhailova N."/>
            <person name="Chertkov O."/>
            <person name="Detter J.C."/>
            <person name="Tapia R."/>
            <person name="Han C."/>
            <person name="Land M."/>
            <person name="Hauser L."/>
            <person name="Markowitz V."/>
            <person name="Cheng J.-F."/>
            <person name="Hugenholtz P."/>
            <person name="Woyke T."/>
            <person name="Wu D."/>
            <person name="Gronow S."/>
            <person name="Wellnitz S."/>
            <person name="Brambilla E."/>
            <person name="Klenk H.-P."/>
            <person name="Eisen J.A."/>
        </authorList>
    </citation>
    <scope>NUCLEOTIDE SEQUENCE [LARGE SCALE GENOMIC DNA]</scope>
    <source>
        <strain evidence="8">ATCC BAA-1111 / DSM 21527 / NCTC 11395 / H</strain>
    </source>
</reference>
<accession>I4BAF1</accession>
<evidence type="ECO:0000256" key="2">
    <source>
        <dbReference type="ARBA" id="ARBA00022617"/>
    </source>
</evidence>
<dbReference type="KEGG" id="tpx:Turpa_3624"/>
<feature type="domain" description="CcmH/CycL/Ccl2/NrfF N-terminal" evidence="6">
    <location>
        <begin position="13"/>
        <end position="97"/>
    </location>
</feature>
<comment type="function">
    <text evidence="5">Possible subunit of a heme lyase.</text>
</comment>
<feature type="signal peptide" evidence="5">
    <location>
        <begin position="1"/>
        <end position="24"/>
    </location>
</feature>
<feature type="transmembrane region" description="Helical" evidence="5">
    <location>
        <begin position="137"/>
        <end position="157"/>
    </location>
</feature>
<comment type="similarity">
    <text evidence="1 5">Belongs to the CcmH/CycL/Ccl2/NrfF family.</text>
</comment>
<keyword evidence="5" id="KW-0812">Transmembrane</keyword>
<feature type="chain" id="PRO_5011019715" description="Cytochrome c-type biogenesis protein" evidence="5">
    <location>
        <begin position="25"/>
        <end position="190"/>
    </location>
</feature>
<organism evidence="7 8">
    <name type="scientific">Turneriella parva (strain ATCC BAA-1111 / DSM 21527 / NCTC 11395 / H)</name>
    <name type="common">Leptospira parva</name>
    <dbReference type="NCBI Taxonomy" id="869212"/>
    <lineage>
        <taxon>Bacteria</taxon>
        <taxon>Pseudomonadati</taxon>
        <taxon>Spirochaetota</taxon>
        <taxon>Spirochaetia</taxon>
        <taxon>Leptospirales</taxon>
        <taxon>Leptospiraceae</taxon>
        <taxon>Turneriella</taxon>
    </lineage>
</organism>
<dbReference type="RefSeq" id="WP_014804735.1">
    <property type="nucleotide sequence ID" value="NC_018020.1"/>
</dbReference>
<evidence type="ECO:0000256" key="1">
    <source>
        <dbReference type="ARBA" id="ARBA00010342"/>
    </source>
</evidence>
<proteinExistence type="inferred from homology"/>
<dbReference type="AlphaFoldDB" id="I4BAF1"/>
<keyword evidence="8" id="KW-1185">Reference proteome</keyword>
<evidence type="ECO:0000256" key="4">
    <source>
        <dbReference type="ARBA" id="ARBA00023004"/>
    </source>
</evidence>
<dbReference type="InterPro" id="IPR005616">
    <property type="entry name" value="CcmH/CycL/Ccl2/NrfF_N"/>
</dbReference>
<keyword evidence="5" id="KW-1133">Transmembrane helix</keyword>
<evidence type="ECO:0000259" key="6">
    <source>
        <dbReference type="Pfam" id="PF03918"/>
    </source>
</evidence>
<sequence>MRVLRVTGAFAAALAIFMALPLYAQSAHSRLNAPALLKRFDSLSRQLMCTCGCNMPLRNCNHTGHCNAWPQRDALDKLLLSGASDEEILKGFQHGFGAVADKGDAFAMARTPDYGYMQAQFKNGFGSQIMSIPQSNYLGVFAFLGFVLAVGVAALFIRKKRKKTDGNQTLQLLDDEHRAALLKKISAEES</sequence>
<evidence type="ECO:0000256" key="3">
    <source>
        <dbReference type="ARBA" id="ARBA00022723"/>
    </source>
</evidence>
<keyword evidence="3 5" id="KW-0479">Metal-binding</keyword>
<evidence type="ECO:0000313" key="8">
    <source>
        <dbReference type="Proteomes" id="UP000006048"/>
    </source>
</evidence>
<keyword evidence="5" id="KW-0472">Membrane</keyword>
<gene>
    <name evidence="7" type="ordered locus">Turpa_3624</name>
</gene>
<keyword evidence="5" id="KW-0732">Signal</keyword>
<dbReference type="Proteomes" id="UP000006048">
    <property type="component" value="Chromosome"/>
</dbReference>
<dbReference type="EMBL" id="CP002959">
    <property type="protein sequence ID" value="AFM14258.1"/>
    <property type="molecule type" value="Genomic_DNA"/>
</dbReference>
<name>I4BAF1_TURPD</name>
<keyword evidence="2 5" id="KW-0349">Heme</keyword>
<protein>
    <recommendedName>
        <fullName evidence="5">Cytochrome c-type biogenesis protein</fullName>
    </recommendedName>
</protein>
<dbReference type="GO" id="GO:0046872">
    <property type="term" value="F:metal ion binding"/>
    <property type="evidence" value="ECO:0007669"/>
    <property type="project" value="UniProtKB-KW"/>
</dbReference>
<dbReference type="HOGENOM" id="CLU_1427443_0_0_12"/>
<dbReference type="Pfam" id="PF03918">
    <property type="entry name" value="CcmH"/>
    <property type="match status" value="1"/>
</dbReference>
<evidence type="ECO:0000256" key="5">
    <source>
        <dbReference type="RuleBase" id="RU364112"/>
    </source>
</evidence>
<dbReference type="Gene3D" id="1.10.8.640">
    <property type="entry name" value="Cytochrome C biogenesis protein"/>
    <property type="match status" value="1"/>
</dbReference>
<keyword evidence="4 5" id="KW-0408">Iron</keyword>